<dbReference type="Proteomes" id="UP000184016">
    <property type="component" value="Unassembled WGS sequence"/>
</dbReference>
<protein>
    <submittedName>
        <fullName evidence="1">Uncharacterized protein</fullName>
    </submittedName>
</protein>
<keyword evidence="2" id="KW-1185">Reference proteome</keyword>
<dbReference type="EMBL" id="FRAF01000017">
    <property type="protein sequence ID" value="SHK59379.1"/>
    <property type="molecule type" value="Genomic_DNA"/>
</dbReference>
<dbReference type="AlphaFoldDB" id="A0A1M6TR55"/>
<sequence length="34" mass="3993">MTFTLGKITEEGQDDLSAYDIVRRLLEPLEPWVR</sequence>
<gene>
    <name evidence="1" type="ORF">SAMN05443507_11749</name>
</gene>
<proteinExistence type="predicted"/>
<reference evidence="2" key="1">
    <citation type="submission" date="2016-11" db="EMBL/GenBank/DDBJ databases">
        <authorList>
            <person name="Varghese N."/>
            <person name="Submissions S."/>
        </authorList>
    </citation>
    <scope>NUCLEOTIDE SEQUENCE [LARGE SCALE GENOMIC DNA]</scope>
    <source>
        <strain evidence="2">USBA-503</strain>
    </source>
</reference>
<evidence type="ECO:0000313" key="1">
    <source>
        <dbReference type="EMBL" id="SHK59379.1"/>
    </source>
</evidence>
<evidence type="ECO:0000313" key="2">
    <source>
        <dbReference type="Proteomes" id="UP000184016"/>
    </source>
</evidence>
<organism evidence="1 2">
    <name type="scientific">Alicyclobacillus tolerans</name>
    <dbReference type="NCBI Taxonomy" id="90970"/>
    <lineage>
        <taxon>Bacteria</taxon>
        <taxon>Bacillati</taxon>
        <taxon>Bacillota</taxon>
        <taxon>Bacilli</taxon>
        <taxon>Bacillales</taxon>
        <taxon>Alicyclobacillaceae</taxon>
        <taxon>Alicyclobacillus</taxon>
    </lineage>
</organism>
<accession>A0A1M6TR55</accession>
<name>A0A1M6TR55_9BACL</name>
<dbReference type="STRING" id="1830138.SAMN05443507_11749"/>